<dbReference type="SMART" id="SM00773">
    <property type="entry name" value="WGR"/>
    <property type="match status" value="1"/>
</dbReference>
<dbReference type="InterPro" id="IPR036420">
    <property type="entry name" value="BRCT_dom_sf"/>
</dbReference>
<dbReference type="Gene3D" id="3.40.50.10190">
    <property type="entry name" value="BRCT domain"/>
    <property type="match status" value="1"/>
</dbReference>
<reference evidence="7" key="1">
    <citation type="journal article" date="2012" name="Nature">
        <title>A physical, genetic and functional sequence assembly of the barley genome.</title>
        <authorList>
            <consortium name="The International Barley Genome Sequencing Consortium"/>
            <person name="Mayer K.F."/>
            <person name="Waugh R."/>
            <person name="Brown J.W."/>
            <person name="Schulman A."/>
            <person name="Langridge P."/>
            <person name="Platzer M."/>
            <person name="Fincher G.B."/>
            <person name="Muehlbauer G.J."/>
            <person name="Sato K."/>
            <person name="Close T.J."/>
            <person name="Wise R.P."/>
            <person name="Stein N."/>
        </authorList>
    </citation>
    <scope>NUCLEOTIDE SEQUENCE [LARGE SCALE GENOMIC DNA]</scope>
    <source>
        <strain evidence="7">cv. Morex</strain>
    </source>
</reference>
<evidence type="ECO:0000313" key="7">
    <source>
        <dbReference type="Proteomes" id="UP000011116"/>
    </source>
</evidence>
<dbReference type="InterPro" id="IPR012982">
    <property type="entry name" value="PARP1-like_PADR1_Zn_ribbon"/>
</dbReference>
<dbReference type="Pfam" id="PF08063">
    <property type="entry name" value="Zn_ribbon_PADR1"/>
    <property type="match status" value="1"/>
</dbReference>
<dbReference type="GO" id="GO:0016757">
    <property type="term" value="F:glycosyltransferase activity"/>
    <property type="evidence" value="ECO:0007669"/>
    <property type="project" value="UniProtKB-KW"/>
</dbReference>
<keyword evidence="3" id="KW-0520">NAD</keyword>
<dbReference type="SMART" id="SM01335">
    <property type="entry name" value="PADR1"/>
    <property type="match status" value="1"/>
</dbReference>
<dbReference type="PANTHER" id="PTHR10459:SF106">
    <property type="entry name" value="PROTEIN ADP-RIBOSYLTRANSFERASE PARP3"/>
    <property type="match status" value="1"/>
</dbReference>
<dbReference type="SUPFAM" id="SSF142921">
    <property type="entry name" value="WGR domain-like"/>
    <property type="match status" value="1"/>
</dbReference>
<dbReference type="SMR" id="A0A8I6Y9K1"/>
<keyword evidence="2" id="KW-0808">Transferase</keyword>
<dbReference type="Gramene" id="HORVU.MOREX.r3.5HG0454870.1">
    <property type="protein sequence ID" value="HORVU.MOREX.r3.5HG0454870.1"/>
    <property type="gene ID" value="HORVU.MOREX.r3.5HG0454870"/>
</dbReference>
<keyword evidence="1" id="KW-0328">Glycosyltransferase</keyword>
<evidence type="ECO:0000259" key="4">
    <source>
        <dbReference type="PROSITE" id="PS50172"/>
    </source>
</evidence>
<dbReference type="Gene3D" id="3.90.640.80">
    <property type="match status" value="1"/>
</dbReference>
<name>A0A8I6Y9K1_HORVV</name>
<reference evidence="6" key="3">
    <citation type="submission" date="2022-01" db="UniProtKB">
        <authorList>
            <consortium name="EnsemblPlants"/>
        </authorList>
    </citation>
    <scope>IDENTIFICATION</scope>
    <source>
        <strain evidence="6">subsp. vulgare</strain>
    </source>
</reference>
<dbReference type="InterPro" id="IPR036930">
    <property type="entry name" value="WGR_dom_sf"/>
</dbReference>
<dbReference type="SUPFAM" id="SSF52113">
    <property type="entry name" value="BRCT domain"/>
    <property type="match status" value="1"/>
</dbReference>
<sequence length="360" mass="40869">MMFYGPLEKYPICGGQLECKGWKYKYTGKYSEWASCIFSSNSPPRKSDPIKVPEDVSNGFFNKWLKQQEGKGYPKRDVDEEAHIFSGMMVALFGRMSRSHAYFKEQILNHGGQVNNSVLGGERGTPVVSENWIVDSIQKKEAQPLTAYDIVSDVVPEGRGLPLDKLDPSEEAIETLAVELKLAGKRSVHKDSKMGKDGRCIFEKDDIIYNCACSICDLGSETNQLCIMQLIMLPEEHLHLFYKKGPIGHDHMAEERVEDFGNRVNDAIKEFARLFKEVTGNDFEPWERENKFEKKSMKMYPLDMDVGFEVRHGGASLRQLGAAAAHYKLDPAIYVLLKQLCGQEIYRCQLTHVHVSWGIV</sequence>
<evidence type="ECO:0000256" key="2">
    <source>
        <dbReference type="ARBA" id="ARBA00022679"/>
    </source>
</evidence>
<dbReference type="Pfam" id="PF05406">
    <property type="entry name" value="WGR"/>
    <property type="match status" value="1"/>
</dbReference>
<dbReference type="InterPro" id="IPR050800">
    <property type="entry name" value="ARTD/PARP"/>
</dbReference>
<keyword evidence="7" id="KW-1185">Reference proteome</keyword>
<evidence type="ECO:0008006" key="8">
    <source>
        <dbReference type="Google" id="ProtNLM"/>
    </source>
</evidence>
<dbReference type="PANTHER" id="PTHR10459">
    <property type="entry name" value="DNA LIGASE"/>
    <property type="match status" value="1"/>
</dbReference>
<evidence type="ECO:0000256" key="3">
    <source>
        <dbReference type="ARBA" id="ARBA00023027"/>
    </source>
</evidence>
<organism evidence="6 7">
    <name type="scientific">Hordeum vulgare subsp. vulgare</name>
    <name type="common">Domesticated barley</name>
    <dbReference type="NCBI Taxonomy" id="112509"/>
    <lineage>
        <taxon>Eukaryota</taxon>
        <taxon>Viridiplantae</taxon>
        <taxon>Streptophyta</taxon>
        <taxon>Embryophyta</taxon>
        <taxon>Tracheophyta</taxon>
        <taxon>Spermatophyta</taxon>
        <taxon>Magnoliopsida</taxon>
        <taxon>Liliopsida</taxon>
        <taxon>Poales</taxon>
        <taxon>Poaceae</taxon>
        <taxon>BOP clade</taxon>
        <taxon>Pooideae</taxon>
        <taxon>Triticodae</taxon>
        <taxon>Triticeae</taxon>
        <taxon>Hordeinae</taxon>
        <taxon>Hordeum</taxon>
    </lineage>
</organism>
<dbReference type="InterPro" id="IPR008893">
    <property type="entry name" value="WGR_domain"/>
</dbReference>
<dbReference type="PROSITE" id="PS52007">
    <property type="entry name" value="PADR1"/>
    <property type="match status" value="1"/>
</dbReference>
<dbReference type="Proteomes" id="UP000011116">
    <property type="component" value="Chromosome 5H"/>
</dbReference>
<dbReference type="InterPro" id="IPR001357">
    <property type="entry name" value="BRCT_dom"/>
</dbReference>
<accession>A0A8I6Y9K1</accession>
<reference evidence="6" key="2">
    <citation type="submission" date="2020-10" db="EMBL/GenBank/DDBJ databases">
        <authorList>
            <person name="Scholz U."/>
            <person name="Mascher M."/>
            <person name="Fiebig A."/>
        </authorList>
    </citation>
    <scope>NUCLEOTIDE SEQUENCE [LARGE SCALE GENOMIC DNA]</scope>
    <source>
        <strain evidence="6">cv. Morex</strain>
    </source>
</reference>
<feature type="domain" description="WGR" evidence="5">
    <location>
        <begin position="198"/>
        <end position="299"/>
    </location>
</feature>
<evidence type="ECO:0000256" key="1">
    <source>
        <dbReference type="ARBA" id="ARBA00022676"/>
    </source>
</evidence>
<proteinExistence type="predicted"/>
<evidence type="ECO:0000259" key="5">
    <source>
        <dbReference type="PROSITE" id="PS51977"/>
    </source>
</evidence>
<dbReference type="PROSITE" id="PS50172">
    <property type="entry name" value="BRCT"/>
    <property type="match status" value="1"/>
</dbReference>
<feature type="domain" description="BRCT" evidence="4">
    <location>
        <begin position="80"/>
        <end position="150"/>
    </location>
</feature>
<dbReference type="PROSITE" id="PS51977">
    <property type="entry name" value="WGR"/>
    <property type="match status" value="1"/>
</dbReference>
<dbReference type="EnsemblPlants" id="HORVU.MOREX.r3.5HG0454870.1">
    <property type="protein sequence ID" value="HORVU.MOREX.r3.5HG0454870.1"/>
    <property type="gene ID" value="HORVU.MOREX.r3.5HG0454870"/>
</dbReference>
<dbReference type="GO" id="GO:0008270">
    <property type="term" value="F:zinc ion binding"/>
    <property type="evidence" value="ECO:0007669"/>
    <property type="project" value="InterPro"/>
</dbReference>
<evidence type="ECO:0000313" key="6">
    <source>
        <dbReference type="EnsemblPlants" id="HORVU.MOREX.r3.5HG0454870.1"/>
    </source>
</evidence>
<protein>
    <recommendedName>
        <fullName evidence="8">Poly [ADP-ribose] polymerase</fullName>
    </recommendedName>
</protein>
<dbReference type="AlphaFoldDB" id="A0A8I6Y9K1"/>